<accession>A0A0D0DL61</accession>
<protein>
    <submittedName>
        <fullName evidence="1">Uncharacterized protein</fullName>
    </submittedName>
</protein>
<dbReference type="AlphaFoldDB" id="A0A0D0DL61"/>
<dbReference type="HOGENOM" id="CLU_2237431_0_0_1"/>
<reference evidence="2" key="2">
    <citation type="submission" date="2015-01" db="EMBL/GenBank/DDBJ databases">
        <title>Evolutionary Origins and Diversification of the Mycorrhizal Mutualists.</title>
        <authorList>
            <consortium name="DOE Joint Genome Institute"/>
            <consortium name="Mycorrhizal Genomics Consortium"/>
            <person name="Kohler A."/>
            <person name="Kuo A."/>
            <person name="Nagy L.G."/>
            <person name="Floudas D."/>
            <person name="Copeland A."/>
            <person name="Barry K.W."/>
            <person name="Cichocki N."/>
            <person name="Veneault-Fourrey C."/>
            <person name="LaButti K."/>
            <person name="Lindquist E.A."/>
            <person name="Lipzen A."/>
            <person name="Lundell T."/>
            <person name="Morin E."/>
            <person name="Murat C."/>
            <person name="Riley R."/>
            <person name="Ohm R."/>
            <person name="Sun H."/>
            <person name="Tunlid A."/>
            <person name="Henrissat B."/>
            <person name="Grigoriev I.V."/>
            <person name="Hibbett D.S."/>
            <person name="Martin F."/>
        </authorList>
    </citation>
    <scope>NUCLEOTIDE SEQUENCE [LARGE SCALE GENOMIC DNA]</scope>
    <source>
        <strain evidence="2">Ve08.2h10</strain>
    </source>
</reference>
<sequence>MPLNRVIHDRVCRIRSGSGILTFDRTLDFYNLSANIPQANQLVVADLEIFVPLRDGSSIDPCESRSVEGRNKVRIFASFAGWCEVTTCIAPIRCFNLGRDEAIWL</sequence>
<gene>
    <name evidence="1" type="ORF">PAXRUDRAFT_297602</name>
</gene>
<dbReference type="InParanoid" id="A0A0D0DL61"/>
<dbReference type="OrthoDB" id="49016at2759"/>
<evidence type="ECO:0000313" key="2">
    <source>
        <dbReference type="Proteomes" id="UP000054538"/>
    </source>
</evidence>
<reference evidence="1 2" key="1">
    <citation type="submission" date="2014-04" db="EMBL/GenBank/DDBJ databases">
        <authorList>
            <consortium name="DOE Joint Genome Institute"/>
            <person name="Kuo A."/>
            <person name="Kohler A."/>
            <person name="Jargeat P."/>
            <person name="Nagy L.G."/>
            <person name="Floudas D."/>
            <person name="Copeland A."/>
            <person name="Barry K.W."/>
            <person name="Cichocki N."/>
            <person name="Veneault-Fourrey C."/>
            <person name="LaButti K."/>
            <person name="Lindquist E.A."/>
            <person name="Lipzen A."/>
            <person name="Lundell T."/>
            <person name="Morin E."/>
            <person name="Murat C."/>
            <person name="Sun H."/>
            <person name="Tunlid A."/>
            <person name="Henrissat B."/>
            <person name="Grigoriev I.V."/>
            <person name="Hibbett D.S."/>
            <person name="Martin F."/>
            <person name="Nordberg H.P."/>
            <person name="Cantor M.N."/>
            <person name="Hua S.X."/>
        </authorList>
    </citation>
    <scope>NUCLEOTIDE SEQUENCE [LARGE SCALE GENOMIC DNA]</scope>
    <source>
        <strain evidence="1 2">Ve08.2h10</strain>
    </source>
</reference>
<proteinExistence type="predicted"/>
<organism evidence="1 2">
    <name type="scientific">Paxillus rubicundulus Ve08.2h10</name>
    <dbReference type="NCBI Taxonomy" id="930991"/>
    <lineage>
        <taxon>Eukaryota</taxon>
        <taxon>Fungi</taxon>
        <taxon>Dikarya</taxon>
        <taxon>Basidiomycota</taxon>
        <taxon>Agaricomycotina</taxon>
        <taxon>Agaricomycetes</taxon>
        <taxon>Agaricomycetidae</taxon>
        <taxon>Boletales</taxon>
        <taxon>Paxilineae</taxon>
        <taxon>Paxillaceae</taxon>
        <taxon>Paxillus</taxon>
    </lineage>
</organism>
<dbReference type="InterPro" id="IPR036465">
    <property type="entry name" value="vWFA_dom_sf"/>
</dbReference>
<dbReference type="Gene3D" id="3.40.50.410">
    <property type="entry name" value="von Willebrand factor, type A domain"/>
    <property type="match status" value="1"/>
</dbReference>
<evidence type="ECO:0000313" key="1">
    <source>
        <dbReference type="EMBL" id="KIK79030.1"/>
    </source>
</evidence>
<dbReference type="STRING" id="930991.A0A0D0DL61"/>
<dbReference type="Proteomes" id="UP000054538">
    <property type="component" value="Unassembled WGS sequence"/>
</dbReference>
<dbReference type="EMBL" id="KN826396">
    <property type="protein sequence ID" value="KIK79030.1"/>
    <property type="molecule type" value="Genomic_DNA"/>
</dbReference>
<keyword evidence="2" id="KW-1185">Reference proteome</keyword>
<name>A0A0D0DL61_9AGAM</name>